<organism evidence="3 4">
    <name type="scientific">Hymenobacter wooponensis</name>
    <dbReference type="NCBI Taxonomy" id="1525360"/>
    <lineage>
        <taxon>Bacteria</taxon>
        <taxon>Pseudomonadati</taxon>
        <taxon>Bacteroidota</taxon>
        <taxon>Cytophagia</taxon>
        <taxon>Cytophagales</taxon>
        <taxon>Hymenobacteraceae</taxon>
        <taxon>Hymenobacter</taxon>
    </lineage>
</organism>
<accession>A0A4Z0MST1</accession>
<reference evidence="3 4" key="1">
    <citation type="submission" date="2019-04" db="EMBL/GenBank/DDBJ databases">
        <authorList>
            <person name="Feng G."/>
            <person name="Zhang J."/>
            <person name="Zhu H."/>
        </authorList>
    </citation>
    <scope>NUCLEOTIDE SEQUENCE [LARGE SCALE GENOMIC DNA]</scope>
    <source>
        <strain evidence="3 4">JCM 19491</strain>
    </source>
</reference>
<protein>
    <recommendedName>
        <fullName evidence="5">Lipoprotein</fullName>
    </recommendedName>
</protein>
<evidence type="ECO:0000256" key="2">
    <source>
        <dbReference type="SAM" id="SignalP"/>
    </source>
</evidence>
<evidence type="ECO:0000313" key="4">
    <source>
        <dbReference type="Proteomes" id="UP000298284"/>
    </source>
</evidence>
<keyword evidence="2" id="KW-0732">Signal</keyword>
<dbReference type="RefSeq" id="WP_135528652.1">
    <property type="nucleotide sequence ID" value="NZ_SRKZ01000001.1"/>
</dbReference>
<feature type="compositionally biased region" description="Pro residues" evidence="1">
    <location>
        <begin position="32"/>
        <end position="41"/>
    </location>
</feature>
<evidence type="ECO:0000256" key="1">
    <source>
        <dbReference type="SAM" id="MobiDB-lite"/>
    </source>
</evidence>
<evidence type="ECO:0008006" key="5">
    <source>
        <dbReference type="Google" id="ProtNLM"/>
    </source>
</evidence>
<feature type="region of interest" description="Disordered" evidence="1">
    <location>
        <begin position="24"/>
        <end position="50"/>
    </location>
</feature>
<dbReference type="AlphaFoldDB" id="A0A4Z0MST1"/>
<dbReference type="EMBL" id="SRKZ01000001">
    <property type="protein sequence ID" value="TGD82490.1"/>
    <property type="molecule type" value="Genomic_DNA"/>
</dbReference>
<dbReference type="PROSITE" id="PS51257">
    <property type="entry name" value="PROKAR_LIPOPROTEIN"/>
    <property type="match status" value="1"/>
</dbReference>
<proteinExistence type="predicted"/>
<dbReference type="OrthoDB" id="883995at2"/>
<feature type="chain" id="PRO_5021478017" description="Lipoprotein" evidence="2">
    <location>
        <begin position="27"/>
        <end position="207"/>
    </location>
</feature>
<feature type="signal peptide" evidence="2">
    <location>
        <begin position="1"/>
        <end position="26"/>
    </location>
</feature>
<comment type="caution">
    <text evidence="3">The sequence shown here is derived from an EMBL/GenBank/DDBJ whole genome shotgun (WGS) entry which is preliminary data.</text>
</comment>
<gene>
    <name evidence="3" type="ORF">EU557_01505</name>
</gene>
<name>A0A4Z0MST1_9BACT</name>
<dbReference type="Proteomes" id="UP000298284">
    <property type="component" value="Unassembled WGS sequence"/>
</dbReference>
<keyword evidence="4" id="KW-1185">Reference proteome</keyword>
<evidence type="ECO:0000313" key="3">
    <source>
        <dbReference type="EMBL" id="TGD82490.1"/>
    </source>
</evidence>
<sequence length="207" mass="22892">MKSIILFSALLLTLAACQSNSTPPVAQEAAAPPKPPVPQPAPASGLEAPNPERIQDSMVTVNGQLHRELTTQALERQMGRPDRIEKGAVECGSQLDLPIDAPEGDWWFYGKTMYEVNGTQALLHSFDVTTGKFAGKLGKLTLDQNTTLEDVRRYYPVSVKQAEEQGTSRDEQTISLPFEYQGEMSDESLSLLFKNGRLQEVEFFFPC</sequence>